<keyword evidence="4" id="KW-1185">Reference proteome</keyword>
<organism evidence="3 4">
    <name type="scientific">Saccharothrix saharensis</name>
    <dbReference type="NCBI Taxonomy" id="571190"/>
    <lineage>
        <taxon>Bacteria</taxon>
        <taxon>Bacillati</taxon>
        <taxon>Actinomycetota</taxon>
        <taxon>Actinomycetes</taxon>
        <taxon>Pseudonocardiales</taxon>
        <taxon>Pseudonocardiaceae</taxon>
        <taxon>Saccharothrix</taxon>
    </lineage>
</organism>
<accession>A0A543JDG8</accession>
<dbReference type="EMBL" id="VFPP01000001">
    <property type="protein sequence ID" value="TQM80895.1"/>
    <property type="molecule type" value="Genomic_DNA"/>
</dbReference>
<dbReference type="AlphaFoldDB" id="A0A543JDG8"/>
<keyword evidence="2" id="KW-1133">Transmembrane helix</keyword>
<sequence length="270" mass="30699">MNHEVQRCLQLASLAALPLGIAIGTALSDSPWVPVAVGLGSSFLWSLATLGLVLWHRVRALHRRSGHWVLTAVAVGFPHDRVDLWLEEMRGQLLELAGKARRKYLVNLAMTAGRNWSSAWLARWQHVRAVRFRGEEHLLVHVLGLMLAPDGDRTTAVDLLHAAGLSRLHSRQPSRQVPALMTARRLLSTRSPHLARARELVRDLLATRERAYLITLRLRRDPLAAWLRDHEEPYARQYAELARLRARVQHQAERLRAELHAAAEHRDHQP</sequence>
<evidence type="ECO:0000313" key="4">
    <source>
        <dbReference type="Proteomes" id="UP000316628"/>
    </source>
</evidence>
<name>A0A543JDG8_9PSEU</name>
<dbReference type="Proteomes" id="UP000316628">
    <property type="component" value="Unassembled WGS sequence"/>
</dbReference>
<keyword evidence="2" id="KW-0472">Membrane</keyword>
<evidence type="ECO:0000256" key="1">
    <source>
        <dbReference type="SAM" id="Coils"/>
    </source>
</evidence>
<keyword evidence="1" id="KW-0175">Coiled coil</keyword>
<keyword evidence="2" id="KW-0812">Transmembrane</keyword>
<feature type="transmembrane region" description="Helical" evidence="2">
    <location>
        <begin position="32"/>
        <end position="55"/>
    </location>
</feature>
<reference evidence="3 4" key="1">
    <citation type="submission" date="2019-06" db="EMBL/GenBank/DDBJ databases">
        <title>Sequencing the genomes of 1000 actinobacteria strains.</title>
        <authorList>
            <person name="Klenk H.-P."/>
        </authorList>
    </citation>
    <scope>NUCLEOTIDE SEQUENCE [LARGE SCALE GENOMIC DNA]</scope>
    <source>
        <strain evidence="3 4">DSM 45456</strain>
    </source>
</reference>
<comment type="caution">
    <text evidence="3">The sequence shown here is derived from an EMBL/GenBank/DDBJ whole genome shotgun (WGS) entry which is preliminary data.</text>
</comment>
<protein>
    <submittedName>
        <fullName evidence="3">Uncharacterized protein</fullName>
    </submittedName>
</protein>
<gene>
    <name evidence="3" type="ORF">FHX81_3246</name>
</gene>
<evidence type="ECO:0000313" key="3">
    <source>
        <dbReference type="EMBL" id="TQM80895.1"/>
    </source>
</evidence>
<feature type="coiled-coil region" evidence="1">
    <location>
        <begin position="238"/>
        <end position="265"/>
    </location>
</feature>
<evidence type="ECO:0000256" key="2">
    <source>
        <dbReference type="SAM" id="Phobius"/>
    </source>
</evidence>
<proteinExistence type="predicted"/>
<dbReference type="RefSeq" id="WP_141978934.1">
    <property type="nucleotide sequence ID" value="NZ_VFPP01000001.1"/>
</dbReference>